<evidence type="ECO:0000313" key="1">
    <source>
        <dbReference type="EMBL" id="KNH28455.1"/>
    </source>
</evidence>
<comment type="caution">
    <text evidence="1">The sequence shown here is derived from an EMBL/GenBank/DDBJ whole genome shotgun (WGS) entry which is preliminary data.</text>
</comment>
<dbReference type="OrthoDB" id="7004103at2"/>
<evidence type="ECO:0000313" key="2">
    <source>
        <dbReference type="Proteomes" id="UP000036955"/>
    </source>
</evidence>
<organism evidence="1 2">
    <name type="scientific">Pseudomonas syringae</name>
    <dbReference type="NCBI Taxonomy" id="317"/>
    <lineage>
        <taxon>Bacteria</taxon>
        <taxon>Pseudomonadati</taxon>
        <taxon>Pseudomonadota</taxon>
        <taxon>Gammaproteobacteria</taxon>
        <taxon>Pseudomonadales</taxon>
        <taxon>Pseudomonadaceae</taxon>
        <taxon>Pseudomonas</taxon>
    </lineage>
</organism>
<gene>
    <name evidence="1" type="ORF">ACS77_07985</name>
</gene>
<dbReference type="EMBL" id="LFQK01000013">
    <property type="protein sequence ID" value="KNH28455.1"/>
    <property type="molecule type" value="Genomic_DNA"/>
</dbReference>
<dbReference type="Proteomes" id="UP000036955">
    <property type="component" value="Unassembled WGS sequence"/>
</dbReference>
<name>A0A0L1MJ03_PSESX</name>
<sequence>MNDDRKKAALDAWYRLLREPEAGMDCEEHYDKLLKAADEMEGAGLINNAEWRELVRDARGAFSATSDGVGSGTVSG</sequence>
<accession>A0A0L1MJ03</accession>
<reference evidence="1 2" key="1">
    <citation type="submission" date="2015-06" db="EMBL/GenBank/DDBJ databases">
        <authorList>
            <person name="Hoefler B.C."/>
            <person name="Straight P.D."/>
        </authorList>
    </citation>
    <scope>NUCLEOTIDE SEQUENCE [LARGE SCALE GENOMIC DNA]</scope>
    <source>
        <strain evidence="1 2">Riq4</strain>
    </source>
</reference>
<dbReference type="AlphaFoldDB" id="A0A0L1MJ03"/>
<protein>
    <submittedName>
        <fullName evidence="1">Uncharacterized protein</fullName>
    </submittedName>
</protein>
<proteinExistence type="predicted"/>
<dbReference type="PATRIC" id="fig|317.197.peg.736"/>